<gene>
    <name evidence="6" type="ORF">SAMN04488068_2362</name>
</gene>
<evidence type="ECO:0000256" key="1">
    <source>
        <dbReference type="ARBA" id="ARBA00010996"/>
    </source>
</evidence>
<feature type="binding site" evidence="3">
    <location>
        <position position="168"/>
    </location>
    <ligand>
        <name>Cu cation</name>
        <dbReference type="ChEBI" id="CHEBI:23378"/>
    </ligand>
</feature>
<evidence type="ECO:0000256" key="4">
    <source>
        <dbReference type="PIRSR" id="PIRSR603782-2"/>
    </source>
</evidence>
<dbReference type="RefSeq" id="WP_072897813.1">
    <property type="nucleotide sequence ID" value="NZ_FQWZ01000005.1"/>
</dbReference>
<dbReference type="PROSITE" id="PS51352">
    <property type="entry name" value="THIOREDOXIN_2"/>
    <property type="match status" value="1"/>
</dbReference>
<evidence type="ECO:0000313" key="6">
    <source>
        <dbReference type="EMBL" id="SHH06284.1"/>
    </source>
</evidence>
<feature type="binding site" evidence="3">
    <location>
        <position position="83"/>
    </location>
    <ligand>
        <name>Cu cation</name>
        <dbReference type="ChEBI" id="CHEBI:23378"/>
    </ligand>
</feature>
<proteinExistence type="inferred from homology"/>
<feature type="domain" description="Thioredoxin" evidence="5">
    <location>
        <begin position="41"/>
        <end position="206"/>
    </location>
</feature>
<accession>A0A1M5PWW4</accession>
<dbReference type="GO" id="GO:0046872">
    <property type="term" value="F:metal ion binding"/>
    <property type="evidence" value="ECO:0007669"/>
    <property type="project" value="UniProtKB-KW"/>
</dbReference>
<comment type="similarity">
    <text evidence="1">Belongs to the SCO1/2 family.</text>
</comment>
<name>A0A1M5PWW4_9GAMM</name>
<sequence>MKPTKAIIIGVIAALAALAGLVVAQLMLTDRGIEVSSGTLLKQPRSIEAFTLRDTSGAPFDNSRLAGQWSLVFAGFTFCPDVCPNTLGVLKSLKAKLDEAQAPLQVVFVSVDPERDSLDRLGTYVHYFDPRFVGVTGDVAELEKLARSMSLVFAKVPGTTPDSYTMDHSSALVLINPQGQVFGYFLPPHRLDALAADLVSLIRSPS</sequence>
<keyword evidence="7" id="KW-1185">Reference proteome</keyword>
<dbReference type="STRING" id="490188.SAMN04488068_2362"/>
<keyword evidence="4" id="KW-1015">Disulfide bond</keyword>
<dbReference type="InterPro" id="IPR013766">
    <property type="entry name" value="Thioredoxin_domain"/>
</dbReference>
<dbReference type="CDD" id="cd02968">
    <property type="entry name" value="SCO"/>
    <property type="match status" value="1"/>
</dbReference>
<dbReference type="Gene3D" id="3.40.30.10">
    <property type="entry name" value="Glutaredoxin"/>
    <property type="match status" value="1"/>
</dbReference>
<evidence type="ECO:0000256" key="2">
    <source>
        <dbReference type="ARBA" id="ARBA00023008"/>
    </source>
</evidence>
<keyword evidence="3" id="KW-0479">Metal-binding</keyword>
<evidence type="ECO:0000313" key="7">
    <source>
        <dbReference type="Proteomes" id="UP000199758"/>
    </source>
</evidence>
<dbReference type="InterPro" id="IPR003782">
    <property type="entry name" value="SCO1/SenC"/>
</dbReference>
<evidence type="ECO:0000256" key="3">
    <source>
        <dbReference type="PIRSR" id="PIRSR603782-1"/>
    </source>
</evidence>
<dbReference type="AlphaFoldDB" id="A0A1M5PWW4"/>
<keyword evidence="2 3" id="KW-0186">Copper</keyword>
<dbReference type="EMBL" id="FQWZ01000005">
    <property type="protein sequence ID" value="SHH06284.1"/>
    <property type="molecule type" value="Genomic_DNA"/>
</dbReference>
<dbReference type="Pfam" id="PF02630">
    <property type="entry name" value="SCO1-SenC"/>
    <property type="match status" value="1"/>
</dbReference>
<protein>
    <submittedName>
        <fullName evidence="6">Protein SCO1/2</fullName>
    </submittedName>
</protein>
<evidence type="ECO:0000259" key="5">
    <source>
        <dbReference type="PROSITE" id="PS51352"/>
    </source>
</evidence>
<dbReference type="SUPFAM" id="SSF52833">
    <property type="entry name" value="Thioredoxin-like"/>
    <property type="match status" value="1"/>
</dbReference>
<dbReference type="PANTHER" id="PTHR12151">
    <property type="entry name" value="ELECTRON TRANSPORT PROTIN SCO1/SENC FAMILY MEMBER"/>
    <property type="match status" value="1"/>
</dbReference>
<feature type="disulfide bond" description="Redox-active" evidence="4">
    <location>
        <begin position="79"/>
        <end position="83"/>
    </location>
</feature>
<feature type="binding site" evidence="3">
    <location>
        <position position="79"/>
    </location>
    <ligand>
        <name>Cu cation</name>
        <dbReference type="ChEBI" id="CHEBI:23378"/>
    </ligand>
</feature>
<organism evidence="6 7">
    <name type="scientific">Hydrocarboniphaga daqingensis</name>
    <dbReference type="NCBI Taxonomy" id="490188"/>
    <lineage>
        <taxon>Bacteria</taxon>
        <taxon>Pseudomonadati</taxon>
        <taxon>Pseudomonadota</taxon>
        <taxon>Gammaproteobacteria</taxon>
        <taxon>Nevskiales</taxon>
        <taxon>Nevskiaceae</taxon>
        <taxon>Hydrocarboniphaga</taxon>
    </lineage>
</organism>
<dbReference type="OrthoDB" id="9790194at2"/>
<reference evidence="6 7" key="1">
    <citation type="submission" date="2016-11" db="EMBL/GenBank/DDBJ databases">
        <authorList>
            <person name="Jaros S."/>
            <person name="Januszkiewicz K."/>
            <person name="Wedrychowicz H."/>
        </authorList>
    </citation>
    <scope>NUCLEOTIDE SEQUENCE [LARGE SCALE GENOMIC DNA]</scope>
    <source>
        <strain evidence="6 7">CGMCC 1.7049</strain>
    </source>
</reference>
<dbReference type="InterPro" id="IPR036249">
    <property type="entry name" value="Thioredoxin-like_sf"/>
</dbReference>
<dbReference type="Proteomes" id="UP000199758">
    <property type="component" value="Unassembled WGS sequence"/>
</dbReference>
<dbReference type="PANTHER" id="PTHR12151:SF25">
    <property type="entry name" value="LINALOOL DEHYDRATASE_ISOMERASE DOMAIN-CONTAINING PROTEIN"/>
    <property type="match status" value="1"/>
</dbReference>